<comment type="caution">
    <text evidence="1">The sequence shown here is derived from an EMBL/GenBank/DDBJ whole genome shotgun (WGS) entry which is preliminary data.</text>
</comment>
<dbReference type="PANTHER" id="PTHR11439">
    <property type="entry name" value="GAG-POL-RELATED RETROTRANSPOSON"/>
    <property type="match status" value="1"/>
</dbReference>
<dbReference type="AlphaFoldDB" id="A0A9Q3FQS4"/>
<sequence length="154" mass="17607">MAIEVEFSTQTLGIKLTHEENSITLSQRHYIVSLLDLYGMTNCKPVATALMQNTHLEEALYEEKKHFLALNINYCSAIGRPSYLSTATRPDLSFAIRTLSQFLESPGTQHWHTFLHLLQYLEGTCSIGLTYCRNNQEHPTAYSDEDWGNCIVYQ</sequence>
<dbReference type="PANTHER" id="PTHR11439:SF483">
    <property type="entry name" value="PEPTIDE SYNTHASE GLIP-LIKE, PUTATIVE (AFU_ORTHOLOGUE AFUA_3G12920)-RELATED"/>
    <property type="match status" value="1"/>
</dbReference>
<protein>
    <recommendedName>
        <fullName evidence="3">Reverse transcriptase Ty1/copia-type domain-containing protein</fullName>
    </recommendedName>
</protein>
<dbReference type="EMBL" id="AVOT02046941">
    <property type="protein sequence ID" value="MBW0542218.1"/>
    <property type="molecule type" value="Genomic_DNA"/>
</dbReference>
<evidence type="ECO:0008006" key="3">
    <source>
        <dbReference type="Google" id="ProtNLM"/>
    </source>
</evidence>
<evidence type="ECO:0000313" key="2">
    <source>
        <dbReference type="Proteomes" id="UP000765509"/>
    </source>
</evidence>
<accession>A0A9Q3FQS4</accession>
<reference evidence="1" key="1">
    <citation type="submission" date="2021-03" db="EMBL/GenBank/DDBJ databases">
        <title>Draft genome sequence of rust myrtle Austropuccinia psidii MF-1, a brazilian biotype.</title>
        <authorList>
            <person name="Quecine M.C."/>
            <person name="Pachon D.M.R."/>
            <person name="Bonatelli M.L."/>
            <person name="Correr F.H."/>
            <person name="Franceschini L.M."/>
            <person name="Leite T.F."/>
            <person name="Margarido G.R.A."/>
            <person name="Almeida C.A."/>
            <person name="Ferrarezi J.A."/>
            <person name="Labate C.A."/>
        </authorList>
    </citation>
    <scope>NUCLEOTIDE SEQUENCE</scope>
    <source>
        <strain evidence="1">MF-1</strain>
    </source>
</reference>
<organism evidence="1 2">
    <name type="scientific">Austropuccinia psidii MF-1</name>
    <dbReference type="NCBI Taxonomy" id="1389203"/>
    <lineage>
        <taxon>Eukaryota</taxon>
        <taxon>Fungi</taxon>
        <taxon>Dikarya</taxon>
        <taxon>Basidiomycota</taxon>
        <taxon>Pucciniomycotina</taxon>
        <taxon>Pucciniomycetes</taxon>
        <taxon>Pucciniales</taxon>
        <taxon>Sphaerophragmiaceae</taxon>
        <taxon>Austropuccinia</taxon>
    </lineage>
</organism>
<dbReference type="OrthoDB" id="128382at2759"/>
<name>A0A9Q3FQS4_9BASI</name>
<dbReference type="Proteomes" id="UP000765509">
    <property type="component" value="Unassembled WGS sequence"/>
</dbReference>
<proteinExistence type="predicted"/>
<evidence type="ECO:0000313" key="1">
    <source>
        <dbReference type="EMBL" id="MBW0542218.1"/>
    </source>
</evidence>
<gene>
    <name evidence="1" type="ORF">O181_081933</name>
</gene>
<keyword evidence="2" id="KW-1185">Reference proteome</keyword>